<dbReference type="AlphaFoldDB" id="A0A8H6F7L8"/>
<dbReference type="PANTHER" id="PTHR24136:SF15">
    <property type="entry name" value="ANK_REP_REGION DOMAIN-CONTAINING PROTEIN"/>
    <property type="match status" value="1"/>
</dbReference>
<reference evidence="7 8" key="1">
    <citation type="journal article" date="2020" name="Genomics">
        <title>Complete, high-quality genomes from long-read metagenomic sequencing of two wolf lichen thalli reveals enigmatic genome architecture.</title>
        <authorList>
            <person name="McKenzie S.K."/>
            <person name="Walston R.F."/>
            <person name="Allen J.L."/>
        </authorList>
    </citation>
    <scope>NUCLEOTIDE SEQUENCE [LARGE SCALE GENOMIC DNA]</scope>
    <source>
        <strain evidence="7">WasteWater1</strain>
    </source>
</reference>
<feature type="region of interest" description="Disordered" evidence="6">
    <location>
        <begin position="427"/>
        <end position="460"/>
    </location>
</feature>
<keyword evidence="8" id="KW-1185">Reference proteome</keyword>
<dbReference type="Pfam" id="PF12796">
    <property type="entry name" value="Ank_2"/>
    <property type="match status" value="1"/>
</dbReference>
<evidence type="ECO:0000256" key="6">
    <source>
        <dbReference type="SAM" id="MobiDB-lite"/>
    </source>
</evidence>
<dbReference type="SUPFAM" id="SSF48403">
    <property type="entry name" value="Ankyrin repeat"/>
    <property type="match status" value="1"/>
</dbReference>
<evidence type="ECO:0000256" key="5">
    <source>
        <dbReference type="SAM" id="Coils"/>
    </source>
</evidence>
<keyword evidence="3 4" id="KW-0040">ANK repeat</keyword>
<protein>
    <recommendedName>
        <fullName evidence="9">Ankyrin repeat protein</fullName>
    </recommendedName>
</protein>
<dbReference type="PANTHER" id="PTHR24136">
    <property type="entry name" value="SOWAH (DROSOPHILA) HOMOLOG"/>
    <property type="match status" value="1"/>
</dbReference>
<feature type="coiled-coil region" evidence="5">
    <location>
        <begin position="375"/>
        <end position="402"/>
    </location>
</feature>
<dbReference type="Gene3D" id="1.25.40.20">
    <property type="entry name" value="Ankyrin repeat-containing domain"/>
    <property type="match status" value="1"/>
</dbReference>
<evidence type="ECO:0000256" key="1">
    <source>
        <dbReference type="ARBA" id="ARBA00005949"/>
    </source>
</evidence>
<dbReference type="InterPro" id="IPR051573">
    <property type="entry name" value="Ankyrin-SOCS_box_domain"/>
</dbReference>
<feature type="repeat" description="ANK" evidence="4">
    <location>
        <begin position="154"/>
        <end position="186"/>
    </location>
</feature>
<dbReference type="InterPro" id="IPR002110">
    <property type="entry name" value="Ankyrin_rpt"/>
</dbReference>
<keyword evidence="5" id="KW-0175">Coiled coil</keyword>
<feature type="repeat" description="ANK" evidence="4">
    <location>
        <begin position="181"/>
        <end position="213"/>
    </location>
</feature>
<dbReference type="GO" id="GO:0016567">
    <property type="term" value="P:protein ubiquitination"/>
    <property type="evidence" value="ECO:0007669"/>
    <property type="project" value="TreeGrafter"/>
</dbReference>
<evidence type="ECO:0000256" key="2">
    <source>
        <dbReference type="ARBA" id="ARBA00022737"/>
    </source>
</evidence>
<proteinExistence type="inferred from homology"/>
<evidence type="ECO:0000256" key="4">
    <source>
        <dbReference type="PROSITE-ProRule" id="PRU00023"/>
    </source>
</evidence>
<dbReference type="GO" id="GO:0045732">
    <property type="term" value="P:positive regulation of protein catabolic process"/>
    <property type="evidence" value="ECO:0007669"/>
    <property type="project" value="TreeGrafter"/>
</dbReference>
<comment type="caution">
    <text evidence="7">The sequence shown here is derived from an EMBL/GenBank/DDBJ whole genome shotgun (WGS) entry which is preliminary data.</text>
</comment>
<sequence>MAIFESYAPRENLINLSRLFFERSKLKKHLYFGQDDPLTSPLYQILHRYSGKPLLLQNLLDSGCPPDSRFLWEFDPVFGAKETSALLWLLCQAQADQQTDKRTVEILLKQGADPSFRTPGSGNSPLIVAALSSQPDVTLQPLEAQANANVEDKSGRTPLQCATRVGKLESMEHLLNFKANPDDESLHIAARRTKASMAKMLLDRGASIDWQGIHICDYRTPLGELCRDASPARDPAQLKDTLNVFAKRQPDLKKLANGKSLVFLTLDNDSPFAMTTAPLKAFRLMRENLNSDFNIFRELGGVCYSLTMYVRHFKYLEKLLREFGCRDRFWVETAGANQPPGVCGPPPHVVEEQKLVESLRKRKGHGREAIQADLDMAAEAERRRERERLAVLEEKRQADANEEWRRFDMLEATSQADARDERRRLAAIQTEQNSEMEKKRREFSDQQHRARRARAEEERA</sequence>
<name>A0A8H6F7L8_9LECA</name>
<dbReference type="PROSITE" id="PS50297">
    <property type="entry name" value="ANK_REP_REGION"/>
    <property type="match status" value="1"/>
</dbReference>
<dbReference type="SMART" id="SM00248">
    <property type="entry name" value="ANK"/>
    <property type="match status" value="4"/>
</dbReference>
<feature type="compositionally biased region" description="Basic and acidic residues" evidence="6">
    <location>
        <begin position="435"/>
        <end position="460"/>
    </location>
</feature>
<gene>
    <name evidence="7" type="ORF">HO133_006156</name>
</gene>
<evidence type="ECO:0008006" key="9">
    <source>
        <dbReference type="Google" id="ProtNLM"/>
    </source>
</evidence>
<dbReference type="InterPro" id="IPR036770">
    <property type="entry name" value="Ankyrin_rpt-contain_sf"/>
</dbReference>
<dbReference type="Proteomes" id="UP000593566">
    <property type="component" value="Unassembled WGS sequence"/>
</dbReference>
<dbReference type="PROSITE" id="PS50088">
    <property type="entry name" value="ANK_REPEAT"/>
    <property type="match status" value="2"/>
</dbReference>
<comment type="similarity">
    <text evidence="1">Belongs to the ankyrin SOCS box (ASB) family.</text>
</comment>
<evidence type="ECO:0000313" key="7">
    <source>
        <dbReference type="EMBL" id="KAF6218195.1"/>
    </source>
</evidence>
<dbReference type="EMBL" id="JACCJB010000023">
    <property type="protein sequence ID" value="KAF6218195.1"/>
    <property type="molecule type" value="Genomic_DNA"/>
</dbReference>
<accession>A0A8H6F7L8</accession>
<evidence type="ECO:0000256" key="3">
    <source>
        <dbReference type="ARBA" id="ARBA00023043"/>
    </source>
</evidence>
<dbReference type="RefSeq" id="XP_037147630.1">
    <property type="nucleotide sequence ID" value="XM_037297056.1"/>
</dbReference>
<evidence type="ECO:0000313" key="8">
    <source>
        <dbReference type="Proteomes" id="UP000593566"/>
    </source>
</evidence>
<dbReference type="GeneID" id="59334558"/>
<keyword evidence="2" id="KW-0677">Repeat</keyword>
<organism evidence="7 8">
    <name type="scientific">Letharia lupina</name>
    <dbReference type="NCBI Taxonomy" id="560253"/>
    <lineage>
        <taxon>Eukaryota</taxon>
        <taxon>Fungi</taxon>
        <taxon>Dikarya</taxon>
        <taxon>Ascomycota</taxon>
        <taxon>Pezizomycotina</taxon>
        <taxon>Lecanoromycetes</taxon>
        <taxon>OSLEUM clade</taxon>
        <taxon>Lecanoromycetidae</taxon>
        <taxon>Lecanorales</taxon>
        <taxon>Lecanorineae</taxon>
        <taxon>Parmeliaceae</taxon>
        <taxon>Letharia</taxon>
    </lineage>
</organism>